<evidence type="ECO:0000313" key="2">
    <source>
        <dbReference type="EMBL" id="CAD7685580.1"/>
    </source>
</evidence>
<feature type="compositionally biased region" description="Low complexity" evidence="1">
    <location>
        <begin position="35"/>
        <end position="45"/>
    </location>
</feature>
<evidence type="ECO:0000256" key="1">
    <source>
        <dbReference type="SAM" id="MobiDB-lite"/>
    </source>
</evidence>
<proteinExistence type="predicted"/>
<dbReference type="AlphaFoldDB" id="A0A811ZA30"/>
<accession>A0A811ZA30</accession>
<feature type="region of interest" description="Disordered" evidence="1">
    <location>
        <begin position="1"/>
        <end position="111"/>
    </location>
</feature>
<feature type="compositionally biased region" description="Polar residues" evidence="1">
    <location>
        <begin position="151"/>
        <end position="160"/>
    </location>
</feature>
<organism evidence="2 3">
    <name type="scientific">Nyctereutes procyonoides</name>
    <name type="common">Raccoon dog</name>
    <name type="synonym">Canis procyonoides</name>
    <dbReference type="NCBI Taxonomy" id="34880"/>
    <lineage>
        <taxon>Eukaryota</taxon>
        <taxon>Metazoa</taxon>
        <taxon>Chordata</taxon>
        <taxon>Craniata</taxon>
        <taxon>Vertebrata</taxon>
        <taxon>Euteleostomi</taxon>
        <taxon>Mammalia</taxon>
        <taxon>Eutheria</taxon>
        <taxon>Laurasiatheria</taxon>
        <taxon>Carnivora</taxon>
        <taxon>Caniformia</taxon>
        <taxon>Canidae</taxon>
        <taxon>Nyctereutes</taxon>
    </lineage>
</organism>
<feature type="region of interest" description="Disordered" evidence="1">
    <location>
        <begin position="140"/>
        <end position="160"/>
    </location>
</feature>
<feature type="compositionally biased region" description="Basic residues" evidence="1">
    <location>
        <begin position="8"/>
        <end position="17"/>
    </location>
</feature>
<protein>
    <submittedName>
        <fullName evidence="2">(raccoon dog) hypothetical protein</fullName>
    </submittedName>
</protein>
<feature type="compositionally biased region" description="Pro residues" evidence="1">
    <location>
        <begin position="24"/>
        <end position="34"/>
    </location>
</feature>
<evidence type="ECO:0000313" key="3">
    <source>
        <dbReference type="Proteomes" id="UP000645828"/>
    </source>
</evidence>
<feature type="compositionally biased region" description="Pro residues" evidence="1">
    <location>
        <begin position="46"/>
        <end position="63"/>
    </location>
</feature>
<keyword evidence="3" id="KW-1185">Reference proteome</keyword>
<dbReference type="Proteomes" id="UP000645828">
    <property type="component" value="Unassembled WGS sequence"/>
</dbReference>
<dbReference type="EMBL" id="CAJHUB010000760">
    <property type="protein sequence ID" value="CAD7685580.1"/>
    <property type="molecule type" value="Genomic_DNA"/>
</dbReference>
<comment type="caution">
    <text evidence="2">The sequence shown here is derived from an EMBL/GenBank/DDBJ whole genome shotgun (WGS) entry which is preliminary data.</text>
</comment>
<reference evidence="2" key="1">
    <citation type="submission" date="2020-12" db="EMBL/GenBank/DDBJ databases">
        <authorList>
            <consortium name="Molecular Ecology Group"/>
        </authorList>
    </citation>
    <scope>NUCLEOTIDE SEQUENCE</scope>
    <source>
        <strain evidence="2">TBG_1078</strain>
    </source>
</reference>
<name>A0A811ZA30_NYCPR</name>
<gene>
    <name evidence="2" type="ORF">NYPRO_LOCUS18373</name>
</gene>
<sequence length="160" mass="16577">MRGDAGRSGHHPLPRRRLLQEGPPATPPRVPPAPGADFGSAAIAPAAPPPPRRAPRPPPPRPPAGGSGPTPRGRRGWSAGRRGGGAGPPRGGARTQMAGSARSGHLPCPQWPSRRMLVLTPLSSLLTFQGPLQHPSIRRFSPGSPDAQGVCKQNSGALWT</sequence>
<feature type="compositionally biased region" description="Gly residues" evidence="1">
    <location>
        <begin position="81"/>
        <end position="90"/>
    </location>
</feature>